<dbReference type="Proteomes" id="UP000567179">
    <property type="component" value="Unassembled WGS sequence"/>
</dbReference>
<protein>
    <submittedName>
        <fullName evidence="1">Uncharacterized protein</fullName>
    </submittedName>
</protein>
<comment type="caution">
    <text evidence="1">The sequence shown here is derived from an EMBL/GenBank/DDBJ whole genome shotgun (WGS) entry which is preliminary data.</text>
</comment>
<keyword evidence="2" id="KW-1185">Reference proteome</keyword>
<reference evidence="1 2" key="1">
    <citation type="journal article" date="2020" name="ISME J.">
        <title>Uncovering the hidden diversity of litter-decomposition mechanisms in mushroom-forming fungi.</title>
        <authorList>
            <person name="Floudas D."/>
            <person name="Bentzer J."/>
            <person name="Ahren D."/>
            <person name="Johansson T."/>
            <person name="Persson P."/>
            <person name="Tunlid A."/>
        </authorList>
    </citation>
    <scope>NUCLEOTIDE SEQUENCE [LARGE SCALE GENOMIC DNA]</scope>
    <source>
        <strain evidence="1 2">CBS 101986</strain>
    </source>
</reference>
<accession>A0A8H5AZI8</accession>
<dbReference type="AlphaFoldDB" id="A0A8H5AZI8"/>
<evidence type="ECO:0000313" key="2">
    <source>
        <dbReference type="Proteomes" id="UP000567179"/>
    </source>
</evidence>
<evidence type="ECO:0000313" key="1">
    <source>
        <dbReference type="EMBL" id="KAF5313860.1"/>
    </source>
</evidence>
<organism evidence="1 2">
    <name type="scientific">Psilocybe cf. subviscida</name>
    <dbReference type="NCBI Taxonomy" id="2480587"/>
    <lineage>
        <taxon>Eukaryota</taxon>
        <taxon>Fungi</taxon>
        <taxon>Dikarya</taxon>
        <taxon>Basidiomycota</taxon>
        <taxon>Agaricomycotina</taxon>
        <taxon>Agaricomycetes</taxon>
        <taxon>Agaricomycetidae</taxon>
        <taxon>Agaricales</taxon>
        <taxon>Agaricineae</taxon>
        <taxon>Strophariaceae</taxon>
        <taxon>Psilocybe</taxon>
    </lineage>
</organism>
<dbReference type="EMBL" id="JAACJJ010000046">
    <property type="protein sequence ID" value="KAF5313860.1"/>
    <property type="molecule type" value="Genomic_DNA"/>
</dbReference>
<proteinExistence type="predicted"/>
<gene>
    <name evidence="1" type="ORF">D9619_013095</name>
</gene>
<sequence>MLLASPSIHLLFSQPRSIIYILTTGYLHQIAISTKIMPSVVRIENDKLPALSTENDTKPQEKVKRDNYVYSEYTEPTAVATAPAQTLNEPAQKNDGGTANFMQRESNNKARFPWLTKEKPTWVAASMVLDFLFATHPLRDLNNAGLLMNRVLVMQHAVALVRLASPCAVSQVAFRYQPRTGSAAAGAEVLLSPFSTQSLNGVKRKQDEIS</sequence>
<name>A0A8H5AZI8_9AGAR</name>